<evidence type="ECO:0000256" key="1">
    <source>
        <dbReference type="ARBA" id="ARBA00022574"/>
    </source>
</evidence>
<dbReference type="InterPro" id="IPR011993">
    <property type="entry name" value="PH-like_dom_sf"/>
</dbReference>
<feature type="compositionally biased region" description="Basic residues" evidence="4">
    <location>
        <begin position="1"/>
        <end position="13"/>
    </location>
</feature>
<dbReference type="PROSITE" id="PS50197">
    <property type="entry name" value="BEACH"/>
    <property type="match status" value="1"/>
</dbReference>
<dbReference type="InterPro" id="IPR001680">
    <property type="entry name" value="WD40_rpt"/>
</dbReference>
<feature type="region of interest" description="Disordered" evidence="4">
    <location>
        <begin position="1966"/>
        <end position="1990"/>
    </location>
</feature>
<dbReference type="PANTHER" id="PTHR13743">
    <property type="entry name" value="BEIGE/BEACH-RELATED"/>
    <property type="match status" value="1"/>
</dbReference>
<feature type="compositionally biased region" description="Acidic residues" evidence="4">
    <location>
        <begin position="1874"/>
        <end position="1886"/>
    </location>
</feature>
<dbReference type="CDD" id="cd06071">
    <property type="entry name" value="Beach"/>
    <property type="match status" value="1"/>
</dbReference>
<dbReference type="Gene3D" id="2.130.10.10">
    <property type="entry name" value="YVTN repeat-like/Quinoprotein amine dehydrogenase"/>
    <property type="match status" value="1"/>
</dbReference>
<feature type="compositionally biased region" description="Basic and acidic residues" evidence="4">
    <location>
        <begin position="14"/>
        <end position="24"/>
    </location>
</feature>
<evidence type="ECO:0000259" key="6">
    <source>
        <dbReference type="PROSITE" id="PS51783"/>
    </source>
</evidence>
<gene>
    <name evidence="7" type="ORF">MAR_002389</name>
</gene>
<feature type="compositionally biased region" description="Low complexity" evidence="4">
    <location>
        <begin position="2369"/>
        <end position="2379"/>
    </location>
</feature>
<feature type="repeat" description="WD" evidence="3">
    <location>
        <begin position="3458"/>
        <end position="3499"/>
    </location>
</feature>
<keyword evidence="2" id="KW-0677">Repeat</keyword>
<feature type="compositionally biased region" description="Acidic residues" evidence="4">
    <location>
        <begin position="25"/>
        <end position="34"/>
    </location>
</feature>
<dbReference type="SUPFAM" id="SSF81837">
    <property type="entry name" value="BEACH domain"/>
    <property type="match status" value="2"/>
</dbReference>
<keyword evidence="1 3" id="KW-0853">WD repeat</keyword>
<feature type="domain" description="BEACH" evidence="5">
    <location>
        <begin position="2819"/>
        <end position="3316"/>
    </location>
</feature>
<dbReference type="InterPro" id="IPR050865">
    <property type="entry name" value="BEACH_Domain"/>
</dbReference>
<feature type="region of interest" description="Disordered" evidence="4">
    <location>
        <begin position="1"/>
        <end position="40"/>
    </location>
</feature>
<dbReference type="Pfam" id="PF14844">
    <property type="entry name" value="PH_BEACH"/>
    <property type="match status" value="1"/>
</dbReference>
<dbReference type="Pfam" id="PF00400">
    <property type="entry name" value="WD40"/>
    <property type="match status" value="2"/>
</dbReference>
<feature type="repeat" description="WD" evidence="3">
    <location>
        <begin position="3592"/>
        <end position="3624"/>
    </location>
</feature>
<accession>A0ABY7FHZ1</accession>
<dbReference type="InterPro" id="IPR036372">
    <property type="entry name" value="BEACH_dom_sf"/>
</dbReference>
<dbReference type="Gene3D" id="1.25.10.10">
    <property type="entry name" value="Leucine-rich Repeat Variant"/>
    <property type="match status" value="1"/>
</dbReference>
<dbReference type="EMBL" id="CP111022">
    <property type="protein sequence ID" value="WAR20551.1"/>
    <property type="molecule type" value="Genomic_DNA"/>
</dbReference>
<dbReference type="SUPFAM" id="SSF48371">
    <property type="entry name" value="ARM repeat"/>
    <property type="match status" value="1"/>
</dbReference>
<name>A0ABY7FHZ1_MYAAR</name>
<dbReference type="SUPFAM" id="SSF50729">
    <property type="entry name" value="PH domain-like"/>
    <property type="match status" value="1"/>
</dbReference>
<evidence type="ECO:0000259" key="5">
    <source>
        <dbReference type="PROSITE" id="PS50197"/>
    </source>
</evidence>
<dbReference type="PROSITE" id="PS51783">
    <property type="entry name" value="PH_BEACH"/>
    <property type="match status" value="1"/>
</dbReference>
<feature type="compositionally biased region" description="Polar residues" evidence="4">
    <location>
        <begin position="1980"/>
        <end position="1990"/>
    </location>
</feature>
<evidence type="ECO:0000313" key="8">
    <source>
        <dbReference type="Proteomes" id="UP001164746"/>
    </source>
</evidence>
<dbReference type="Gene3D" id="2.30.29.30">
    <property type="entry name" value="Pleckstrin-homology domain (PH domain)/Phosphotyrosine-binding domain (PTB)"/>
    <property type="match status" value="1"/>
</dbReference>
<feature type="region of interest" description="Disordered" evidence="4">
    <location>
        <begin position="1862"/>
        <end position="1893"/>
    </location>
</feature>
<dbReference type="PROSITE" id="PS50082">
    <property type="entry name" value="WD_REPEATS_2"/>
    <property type="match status" value="2"/>
</dbReference>
<keyword evidence="8" id="KW-1185">Reference proteome</keyword>
<dbReference type="InterPro" id="IPR023362">
    <property type="entry name" value="PH-BEACH_dom"/>
</dbReference>
<dbReference type="PANTHER" id="PTHR13743:SF86">
    <property type="entry name" value="LYSOSOMAL-TRAFFICKING REGULATOR"/>
    <property type="match status" value="1"/>
</dbReference>
<feature type="domain" description="BEACH-type PH" evidence="6">
    <location>
        <begin position="2707"/>
        <end position="2814"/>
    </location>
</feature>
<dbReference type="InterPro" id="IPR000409">
    <property type="entry name" value="BEACH_dom"/>
</dbReference>
<dbReference type="InterPro" id="IPR036322">
    <property type="entry name" value="WD40_repeat_dom_sf"/>
</dbReference>
<dbReference type="Proteomes" id="UP001164746">
    <property type="component" value="Chromosome 11"/>
</dbReference>
<evidence type="ECO:0000256" key="4">
    <source>
        <dbReference type="SAM" id="MobiDB-lite"/>
    </source>
</evidence>
<dbReference type="InterPro" id="IPR019775">
    <property type="entry name" value="WD40_repeat_CS"/>
</dbReference>
<evidence type="ECO:0000256" key="3">
    <source>
        <dbReference type="PROSITE-ProRule" id="PRU00221"/>
    </source>
</evidence>
<reference evidence="7" key="1">
    <citation type="submission" date="2022-11" db="EMBL/GenBank/DDBJ databases">
        <title>Centuries of genome instability and evolution in soft-shell clam transmissible cancer (bioRxiv).</title>
        <authorList>
            <person name="Hart S.F.M."/>
            <person name="Yonemitsu M.A."/>
            <person name="Giersch R.M."/>
            <person name="Beal B.F."/>
            <person name="Arriagada G."/>
            <person name="Davis B.W."/>
            <person name="Ostrander E.A."/>
            <person name="Goff S.P."/>
            <person name="Metzger M.J."/>
        </authorList>
    </citation>
    <scope>NUCLEOTIDE SEQUENCE</scope>
    <source>
        <strain evidence="7">MELC-2E11</strain>
        <tissue evidence="7">Siphon/mantle</tissue>
    </source>
</reference>
<sequence>MEISSGKKRMSKRKLQEQDSKDADYETEEEISEEKEEKVRKLRKKFRYCPVSSRADRQTQNQVDSDSDDDDIGNLLKIMNIDEENVTTGFHLCLLILSILRELCVCDLTENENGKFISPSSLPELLQCLIILDDMDETEGHAEWEKEAKCVLKMHLVRVVLLCCGIVSSHQNGLNILKGHRVIEQVFNSALSIECLRDNTALENVLKNHSNEMKLMSDCSQGLLLCLTLIFNNLPFNPSFTKTALYLVEEYDDQKGFQMLEKCVLYKDWLKSQSHDISLKDNWLEEDPIKVLGMFLSTLKVVRVNYVHSMKCVKRKHQKCSYSKYFDHHHDILGAATGSQVSDLEHLTLTSRKPSLSSQTSFQSQSSHQVICLVSSCTQYLLDLLIKVNAKVTQLDILRTVYSSGICCCMSLESVISVFVKGLEKFTPAVRTYCADTMNRIILEQFSGKAMLMSCEGHQVICSFCEDCSYQEHLDKHRSKYLYRETAACLDRALDSGIDSSDINSDIKLSALYKISKWRPISNLKSLLFSDNEALATSVAKHLLVLAIKGNPFLKAELFFGLYIFAMEASAKRETTPSGDSVGHVLSRSVQIHCLSALPFLLQANCVTKVFLSKKGVRKLCELLEDDVLRAPVLRIFEALVIIDEYQFRDSQLALQSDCPCPYKGGRVIDAFISELSKLSFSDAEMYVDDSETPLKSRIRRDSVVLSKFSLVVLVDLWSTCAKLCLHSNVFVAQFKKSQSPSKTEGLLIETLDIIMSPDLIGQLKSHGSIEAEDSGMEGDTTGDVEKDQQANFSMRVALLESLMAVIGAVARTSEVDYPYMMVWHKVKERFSQPLRLQSTKLKTILDAFLTAAMPQYKPLLEYSFSKNIALVYTGDDDIYDEDEVRHLLQSGSDEDASVQTDLGYDADSEDTHVGDSEKERRLQCLARCGGQQRMYFPGNMSMLTDCLLLLHRGCDWEGVVSSVLNRLLQCVQMDSQLAKTLCQQNVLSAILAPDGFWNCLLSSDTEASLQEVLLALIEQLGQHNLESHDLQRILQLFQHSDLPMEKLLPIFLTIVQKAEVKSQHSVTFPARAQATKKDPHEDLLESSAQEAIMLSPLIKTMKNVFLIATPHADGAGEVSSLEQEVWSQCAIKCNLHESLSWPPFQTGFTLALWLCVDNKGYTHCGSRVPLYDLDIGGLKMCGSEVKVSSEHMSGCVHVISMGTREKLLEIWTETFSGSLIFRLTSECSDMGLVVKESKMSGVISPGKWQHVVISYIEELDGSTLTGKVNMVLDGWQSHSFILDHPFAAIRSRHKSTQLPPFLLLGHTVPDRLTAGLGNWNLGQLLLFKGSDVSKELCFHLYTLGPNIQSILKCDMNQDDALFSPYLTKNVVVHSGIQVDTLVGHRSHSLNKLRQALLYSYDPRKSTGMAEYQVMQKPTQLPSNSLYAPDDLLTQQAKVITPVCQGHLRNNSCTDLEKAIEESGGMAAILFLVAKVFERCPESMPFDEAQQVQSLALKVLLTTVHHSSRLQGRYTSIGGHELLVKILTSSRSVPGVQTLKVLMDAATTESIFKCQPNSTQLALKHKTDTVIRDISIIEHLVLDWHIWERCLPGVIELLFAGIAMLVVEEHPYHAYNIKQYHAINIVGKIFKIYQERIQEGFPALPIAVSQSVITIVQNLSGSPPDFHLIQEICHFLLLVHPAANTYISHSRSAFYMCLPWAQAVSPLTKLRMGPGSFGPFQGSPGAFSSPVKISLASGDNEMQKEQVIKKNLSDNFIQEVQGSGLRYPDLEISYRAASPKIKNPKKSDSTSIMDPLTSGIQMKDSKPGKETTEGSDKADQGDEKETQNDNSSVAVLEMDKLGATKNKTSIIKAENIQQTFDQDKTNNAALTVDPDIEKDDTEEEDSENTKLDSEKLRLDSKKLKLETDKLEIHNVASAESLKLSPLIPENFESLYKRNESGEDENNVSIVLEEGDDDGEEDVNEALADQGDDSPEESGYSEDTASRDNLSLNFDEENTEIVRQEEGLIALCVELLRHLGSLIQIMPDVLVEKTFHRSLINGPVFIVLAQNSSAEIRQSVIQVIAAYLHRCSPAEQESFMKHEGFHLLSAQMYQYPTHTAQLEAAMSVVLHRIFNIDDGLHPEETLDDLSRVQQAAIPLVLALLGNSTGDLALCHNSLQCCCALFERSEVVALVMMEQGLIEVLCSMLVKLLKSGSRCTDVEGADESDILFEDLQIFFRILALREFSASGDEHYRQFEDIIYLLQDIENTEALLNGVESRGTRMVRHVQYVILVAILELVERASEEASQTFSIFTKSTSAPRLTSSISTNYGSRPIVPPHRTLTSSPHNFSVSGSFGKFPFRKRSSGYYVKTDAPFGMENLGTSGSGAESDSSQDSLHSGSVHKVNVPVRKHGYGRTLSLEMSLGKSPKSSSLLQTMFSHIKRKKHELKPLNQNELIERLKRIIALTVETAVYTERKVKEMRHIIHLLEPMSPAESAEWNFMRRLITFTYRALEATLTQEKSFGGKKAKNLIMWGAKDVLRVQLGRLVSLMLSNRVGLDQRVFTLSFLTGEQRGMEILNLIIQYQDLGNDLGYHIHDLIRNCRANLSGQQIEDGSRLINHLTSASHLRDGAMEMTQTVTQLQTSLRNGFITHIKQNKTASIQVKKQWQEIVQNLTHERALWYDEKSYPKSWQLDPTEGPCRTVDPPLIYLFEDDHQVSDSAALIYQIHRNKKIRFTSTCRAVSPVGESKGELLIGEDSVFFVADEAISDANYTQVLLGNKDQLSMTWPFEDILEVQKRWYELTDTGIEIFLTNGKTCLLALRSSRERDELFQRLLMLELPNRRSPMNIMDALDSWENRSSTNFEYLTELNKLAGRSFNDLMQYPIMPFILKDYTSPSIDLRDISVYRDLSKPVSVQDPKNEQKFKMNYEILKGEFDRFGQEGMTGLRVAPYHYGSHYSNSGSVLHFLVRLPPFTKMFLGFQEMFMSAKTVRRQTSLTEMFMSAKTVRRQTSLTEMFMSAKTVRRQTSLTEMFMSAKTVRRQTSLTEMFMSAKTVRRQTSLTEMFMSAKTVRRQTSLTEMFMSAKTVRRQTSLTEMFMSAKTLEDKLPLTEMFMSAKTVRRQTSLTEMFMSAKTVRRQTSLTEMFMSAKTVRRQTSLTEIFLAAILDLCVNFAPALSDQSFDIPDRTFHNMHTSWRLSSAESNTDVKELIPEFFFFHEFLINSEEFDFGSRQNGEAVNNVVLPPWCGNNARLFTLIHRQALESEHVMEHICGWIDLVLGYKQTGDAAVRAVNVFHPATYFGLDVSSVKNTLDRKAIQTMVRTYGQTPKQLFKLPHPRPKVDLNRLQRQKEGFKMKTVQVAGLKWGTYLGSPDCPEPVSTWDQIYDSPVGSLIALPGTPGDVVFGISPQSCLLVQQSQDKNGVVVSETKTDVTWAAILTWSRQDGLVRIIKDSSRAAINCIMYNQSDEESELQVFGHPRCLYGHTDRVTSLVVCRPYSVLVSCSQDGTCIIWDLNRLSYVRSIRSHKSAVKALAISNTLGDIASVSSQGMGSQLVLHTINAEEVAMVTCEDTINCLAYSGAPEGTSINVVAGGLSSGLIRLWSSWDLTPVRDLCHKQLSGEIISLTFTTDSQKLYASSTDGRVMLWENTGQSRPRNRFMVVIRHNNCNNDKI</sequence>
<dbReference type="InterPro" id="IPR015943">
    <property type="entry name" value="WD40/YVTN_repeat-like_dom_sf"/>
</dbReference>
<dbReference type="CDD" id="cd01201">
    <property type="entry name" value="PH_BEACH"/>
    <property type="match status" value="1"/>
</dbReference>
<feature type="region of interest" description="Disordered" evidence="4">
    <location>
        <begin position="2359"/>
        <end position="2381"/>
    </location>
</feature>
<evidence type="ECO:0000256" key="2">
    <source>
        <dbReference type="ARBA" id="ARBA00022737"/>
    </source>
</evidence>
<dbReference type="SUPFAM" id="SSF50978">
    <property type="entry name" value="WD40 repeat-like"/>
    <property type="match status" value="1"/>
</dbReference>
<protein>
    <submittedName>
        <fullName evidence="7">LYST-like protein</fullName>
    </submittedName>
</protein>
<dbReference type="SMART" id="SM01026">
    <property type="entry name" value="Beach"/>
    <property type="match status" value="1"/>
</dbReference>
<dbReference type="InterPro" id="IPR016024">
    <property type="entry name" value="ARM-type_fold"/>
</dbReference>
<dbReference type="SMART" id="SM00320">
    <property type="entry name" value="WD40"/>
    <property type="match status" value="4"/>
</dbReference>
<dbReference type="Pfam" id="PF02138">
    <property type="entry name" value="Beach"/>
    <property type="match status" value="2"/>
</dbReference>
<proteinExistence type="predicted"/>
<dbReference type="Gene3D" id="1.10.1540.10">
    <property type="entry name" value="BEACH domain"/>
    <property type="match status" value="2"/>
</dbReference>
<evidence type="ECO:0000313" key="7">
    <source>
        <dbReference type="EMBL" id="WAR20551.1"/>
    </source>
</evidence>
<organism evidence="7 8">
    <name type="scientific">Mya arenaria</name>
    <name type="common">Soft-shell clam</name>
    <dbReference type="NCBI Taxonomy" id="6604"/>
    <lineage>
        <taxon>Eukaryota</taxon>
        <taxon>Metazoa</taxon>
        <taxon>Spiralia</taxon>
        <taxon>Lophotrochozoa</taxon>
        <taxon>Mollusca</taxon>
        <taxon>Bivalvia</taxon>
        <taxon>Autobranchia</taxon>
        <taxon>Heteroconchia</taxon>
        <taxon>Euheterodonta</taxon>
        <taxon>Imparidentia</taxon>
        <taxon>Neoheterodontei</taxon>
        <taxon>Myida</taxon>
        <taxon>Myoidea</taxon>
        <taxon>Myidae</taxon>
        <taxon>Mya</taxon>
    </lineage>
</organism>
<dbReference type="PROSITE" id="PS50294">
    <property type="entry name" value="WD_REPEATS_REGION"/>
    <property type="match status" value="1"/>
</dbReference>
<feature type="compositionally biased region" description="Acidic residues" evidence="4">
    <location>
        <begin position="1966"/>
        <end position="1979"/>
    </location>
</feature>
<feature type="compositionally biased region" description="Basic and acidic residues" evidence="4">
    <location>
        <begin position="1803"/>
        <end position="1827"/>
    </location>
</feature>
<dbReference type="InterPro" id="IPR011989">
    <property type="entry name" value="ARM-like"/>
</dbReference>
<dbReference type="PROSITE" id="PS00678">
    <property type="entry name" value="WD_REPEATS_1"/>
    <property type="match status" value="1"/>
</dbReference>
<feature type="region of interest" description="Disordered" evidence="4">
    <location>
        <begin position="1778"/>
        <end position="1834"/>
    </location>
</feature>